<evidence type="ECO:0000313" key="2">
    <source>
        <dbReference type="EMBL" id="ACZ37785.1"/>
    </source>
</evidence>
<dbReference type="RefSeq" id="WP_012870833.1">
    <property type="nucleotide sequence ID" value="NC_013523.1"/>
</dbReference>
<organism evidence="2 3">
    <name type="scientific">Sphaerobacter thermophilus (strain ATCC 49802 / DSM 20745 / KCCM 41009 / NCIMB 13125 / S 6022)</name>
    <dbReference type="NCBI Taxonomy" id="479434"/>
    <lineage>
        <taxon>Bacteria</taxon>
        <taxon>Pseudomonadati</taxon>
        <taxon>Thermomicrobiota</taxon>
        <taxon>Thermomicrobia</taxon>
        <taxon>Sphaerobacterales</taxon>
        <taxon>Sphaerobacterineae</taxon>
        <taxon>Sphaerobacteraceae</taxon>
        <taxon>Sphaerobacter</taxon>
    </lineage>
</organism>
<dbReference type="InParanoid" id="D1C724"/>
<dbReference type="AlphaFoldDB" id="D1C724"/>
<protein>
    <submittedName>
        <fullName evidence="2">Uncharacterized protein</fullName>
    </submittedName>
</protein>
<gene>
    <name evidence="2" type="ordered locus">Sthe_0346</name>
</gene>
<sequence length="63" mass="7455">MFGRRKRINQLERQMQAQQAEIQQLREELRSVQATARRDTHVEVRVRRRDAFWVASGGGFSRG</sequence>
<dbReference type="EMBL" id="CP001823">
    <property type="protein sequence ID" value="ACZ37785.1"/>
    <property type="molecule type" value="Genomic_DNA"/>
</dbReference>
<dbReference type="KEGG" id="sti:Sthe_0346"/>
<name>D1C724_SPHTD</name>
<evidence type="ECO:0000256" key="1">
    <source>
        <dbReference type="SAM" id="Coils"/>
    </source>
</evidence>
<dbReference type="STRING" id="479434.Sthe_0346"/>
<evidence type="ECO:0000313" key="3">
    <source>
        <dbReference type="Proteomes" id="UP000002027"/>
    </source>
</evidence>
<proteinExistence type="predicted"/>
<keyword evidence="1" id="KW-0175">Coiled coil</keyword>
<feature type="coiled-coil region" evidence="1">
    <location>
        <begin position="8"/>
        <end position="35"/>
    </location>
</feature>
<accession>D1C724</accession>
<reference evidence="2 3" key="2">
    <citation type="journal article" date="2010" name="Stand. Genomic Sci.">
        <title>Complete genome sequence of Desulfohalobium retbaense type strain (HR(100)).</title>
        <authorList>
            <person name="Spring S."/>
            <person name="Nolan M."/>
            <person name="Lapidus A."/>
            <person name="Glavina Del Rio T."/>
            <person name="Copeland A."/>
            <person name="Tice H."/>
            <person name="Cheng J.F."/>
            <person name="Lucas S."/>
            <person name="Land M."/>
            <person name="Chen F."/>
            <person name="Bruce D."/>
            <person name="Goodwin L."/>
            <person name="Pitluck S."/>
            <person name="Ivanova N."/>
            <person name="Mavromatis K."/>
            <person name="Mikhailova N."/>
            <person name="Pati A."/>
            <person name="Chen A."/>
            <person name="Palaniappan K."/>
            <person name="Hauser L."/>
            <person name="Chang Y.J."/>
            <person name="Jeffries C.D."/>
            <person name="Munk C."/>
            <person name="Kiss H."/>
            <person name="Chain P."/>
            <person name="Han C."/>
            <person name="Brettin T."/>
            <person name="Detter J.C."/>
            <person name="Schuler E."/>
            <person name="Goker M."/>
            <person name="Rohde M."/>
            <person name="Bristow J."/>
            <person name="Eisen J.A."/>
            <person name="Markowitz V."/>
            <person name="Hugenholtz P."/>
            <person name="Kyrpides N.C."/>
            <person name="Klenk H.P."/>
        </authorList>
    </citation>
    <scope>NUCLEOTIDE SEQUENCE [LARGE SCALE GENOMIC DNA]</scope>
    <source>
        <strain evidence="3">ATCC 49802 / DSM 20745 / S 6022</strain>
    </source>
</reference>
<reference evidence="3" key="1">
    <citation type="submission" date="2009-11" db="EMBL/GenBank/DDBJ databases">
        <title>The complete chromosome 1 of Sphaerobacter thermophilus DSM 20745.</title>
        <authorList>
            <person name="Lucas S."/>
            <person name="Copeland A."/>
            <person name="Lapidus A."/>
            <person name="Glavina del Rio T."/>
            <person name="Dalin E."/>
            <person name="Tice H."/>
            <person name="Bruce D."/>
            <person name="Goodwin L."/>
            <person name="Pitluck S."/>
            <person name="Kyrpides N."/>
            <person name="Mavromatis K."/>
            <person name="Ivanova N."/>
            <person name="Mikhailova N."/>
            <person name="LaButti K.M."/>
            <person name="Clum A."/>
            <person name="Sun H.I."/>
            <person name="Brettin T."/>
            <person name="Detter J.C."/>
            <person name="Han C."/>
            <person name="Larimer F."/>
            <person name="Land M."/>
            <person name="Hauser L."/>
            <person name="Markowitz V."/>
            <person name="Cheng J.F."/>
            <person name="Hugenholtz P."/>
            <person name="Woyke T."/>
            <person name="Wu D."/>
            <person name="Steenblock K."/>
            <person name="Schneider S."/>
            <person name="Pukall R."/>
            <person name="Goeker M."/>
            <person name="Klenk H.P."/>
            <person name="Eisen J.A."/>
        </authorList>
    </citation>
    <scope>NUCLEOTIDE SEQUENCE [LARGE SCALE GENOMIC DNA]</scope>
    <source>
        <strain evidence="3">ATCC 49802 / DSM 20745 / S 6022</strain>
    </source>
</reference>
<dbReference type="Proteomes" id="UP000002027">
    <property type="component" value="Chromosome 1"/>
</dbReference>
<dbReference type="HOGENOM" id="CLU_2883627_0_0_0"/>
<keyword evidence="3" id="KW-1185">Reference proteome</keyword>